<proteinExistence type="predicted"/>
<dbReference type="EMBL" id="SSOA01000003">
    <property type="protein sequence ID" value="THF51074.1"/>
    <property type="molecule type" value="Genomic_DNA"/>
</dbReference>
<dbReference type="AlphaFoldDB" id="A0A4S3ZYW5"/>
<keyword evidence="2" id="KW-1185">Reference proteome</keyword>
<evidence type="ECO:0000313" key="2">
    <source>
        <dbReference type="Proteomes" id="UP000310754"/>
    </source>
</evidence>
<dbReference type="GO" id="GO:0016740">
    <property type="term" value="F:transferase activity"/>
    <property type="evidence" value="ECO:0007669"/>
    <property type="project" value="UniProtKB-KW"/>
</dbReference>
<sequence>MTDWTFGGGTALMLQIGHRDSHDIDLFVSDPQYLPYLNPQTQSYSLSITPSDYETDGTHALKIIFDGIGEIDFICCGTVTTEPTRDIEVKGRRILLETPAEIIAKKIVFRGKRLQPRDIFDIAAATTSLDEDVLVDALSPFARQCAEALHVAEAMDPDFAAAIMSKLLSRDTFSTLHQTAQTTTCRLLQRVVKSME</sequence>
<reference evidence="1 2" key="1">
    <citation type="submission" date="2019-04" db="EMBL/GenBank/DDBJ databases">
        <title>Rhizobium terrae sp. nov., isolated from a paddy soil.</title>
        <authorList>
            <person name="Lin S.-Y."/>
            <person name="Hameed A."/>
            <person name="Huang H.-I."/>
            <person name="Young C.-C."/>
        </authorList>
    </citation>
    <scope>NUCLEOTIDE SEQUENCE [LARGE SCALE GENOMIC DNA]</scope>
    <source>
        <strain evidence="1 2">CC-HIH110</strain>
    </source>
</reference>
<dbReference type="Gene3D" id="3.30.460.40">
    <property type="match status" value="1"/>
</dbReference>
<comment type="caution">
    <text evidence="1">The sequence shown here is derived from an EMBL/GenBank/DDBJ whole genome shotgun (WGS) entry which is preliminary data.</text>
</comment>
<gene>
    <name evidence="1" type="ORF">E6C51_09010</name>
</gene>
<name>A0A4S3ZYW5_9HYPH</name>
<dbReference type="Proteomes" id="UP000310754">
    <property type="component" value="Unassembled WGS sequence"/>
</dbReference>
<dbReference type="InterPro" id="IPR014942">
    <property type="entry name" value="AbiEii"/>
</dbReference>
<keyword evidence="1" id="KW-0808">Transferase</keyword>
<dbReference type="Pfam" id="PF08843">
    <property type="entry name" value="AbiEii"/>
    <property type="match status" value="1"/>
</dbReference>
<evidence type="ECO:0000313" key="1">
    <source>
        <dbReference type="EMBL" id="THF51074.1"/>
    </source>
</evidence>
<protein>
    <submittedName>
        <fullName evidence="1">Nucleotidyl transferase AbiEii/AbiGii toxin family protein</fullName>
    </submittedName>
</protein>
<organism evidence="1 2">
    <name type="scientific">Allorhizobium terrae</name>
    <dbReference type="NCBI Taxonomy" id="1848972"/>
    <lineage>
        <taxon>Bacteria</taxon>
        <taxon>Pseudomonadati</taxon>
        <taxon>Pseudomonadota</taxon>
        <taxon>Alphaproteobacteria</taxon>
        <taxon>Hyphomicrobiales</taxon>
        <taxon>Rhizobiaceae</taxon>
        <taxon>Rhizobium/Agrobacterium group</taxon>
        <taxon>Allorhizobium</taxon>
    </lineage>
</organism>
<accession>A0A4S3ZYW5</accession>